<sequence length="127" mass="14747">MLNFQGEAQLNLLKKEIEDYTSRCAVEAKRMLEDVQREEHNLDLVEKEAEEFFKTSKLKLHDVIKQCDEETQMCARELLMLIDTVSKHKEYMESTISQMKNEFLETTGAVADAHKASLKLQFGSIFN</sequence>
<name>A0A1U7Z065_NELNU</name>
<protein>
    <submittedName>
        <fullName evidence="2">Uncharacterized protein LOC104589657</fullName>
    </submittedName>
</protein>
<accession>A0A1U7Z065</accession>
<dbReference type="InterPro" id="IPR055307">
    <property type="entry name" value="NDC80_plants"/>
</dbReference>
<dbReference type="RefSeq" id="XP_010246352.1">
    <property type="nucleotide sequence ID" value="XM_010248050.2"/>
</dbReference>
<dbReference type="GeneID" id="104589657"/>
<dbReference type="STRING" id="4432.A0A1U7Z065"/>
<dbReference type="PANTHER" id="PTHR46681">
    <property type="entry name" value="KINETOCHORE PROTEIN NDC80 HOMOLOG"/>
    <property type="match status" value="1"/>
</dbReference>
<keyword evidence="1" id="KW-1185">Reference proteome</keyword>
<dbReference type="Proteomes" id="UP000189703">
    <property type="component" value="Unplaced"/>
</dbReference>
<reference evidence="2" key="1">
    <citation type="submission" date="2025-08" db="UniProtKB">
        <authorList>
            <consortium name="RefSeq"/>
        </authorList>
    </citation>
    <scope>IDENTIFICATION</scope>
</reference>
<dbReference type="OrthoDB" id="7459479at2759"/>
<dbReference type="OMA" id="EEYISCK"/>
<dbReference type="PANTHER" id="PTHR46681:SF1">
    <property type="entry name" value="KINETOCHORE PROTEIN NDC80 HOMOLOG"/>
    <property type="match status" value="1"/>
</dbReference>
<gene>
    <name evidence="2" type="primary">LOC104589657</name>
</gene>
<evidence type="ECO:0000313" key="1">
    <source>
        <dbReference type="Proteomes" id="UP000189703"/>
    </source>
</evidence>
<organism evidence="1 2">
    <name type="scientific">Nelumbo nucifera</name>
    <name type="common">Sacred lotus</name>
    <dbReference type="NCBI Taxonomy" id="4432"/>
    <lineage>
        <taxon>Eukaryota</taxon>
        <taxon>Viridiplantae</taxon>
        <taxon>Streptophyta</taxon>
        <taxon>Embryophyta</taxon>
        <taxon>Tracheophyta</taxon>
        <taxon>Spermatophyta</taxon>
        <taxon>Magnoliopsida</taxon>
        <taxon>Proteales</taxon>
        <taxon>Nelumbonaceae</taxon>
        <taxon>Nelumbo</taxon>
    </lineage>
</organism>
<dbReference type="AlphaFoldDB" id="A0A1U7Z065"/>
<evidence type="ECO:0000313" key="2">
    <source>
        <dbReference type="RefSeq" id="XP_010246352.1"/>
    </source>
</evidence>
<dbReference type="KEGG" id="nnu:104589657"/>
<dbReference type="eggNOG" id="KOG0995">
    <property type="taxonomic scope" value="Eukaryota"/>
</dbReference>
<proteinExistence type="predicted"/>